<dbReference type="Proteomes" id="UP000001883">
    <property type="component" value="Chromosome"/>
</dbReference>
<keyword evidence="2" id="KW-1185">Reference proteome</keyword>
<dbReference type="eggNOG" id="ENOG50315PG">
    <property type="taxonomic scope" value="Bacteria"/>
</dbReference>
<protein>
    <submittedName>
        <fullName evidence="1">GTPase-activating protein</fullName>
    </submittedName>
</protein>
<gene>
    <name evidence="1" type="ordered locus">RMDY18_03700</name>
</gene>
<reference evidence="1 2" key="2">
    <citation type="journal article" date="2010" name="J Osaka Dent Univ">
        <title>Isolation and identification of Rothia mucilaginosa from persistent apical periodontitis lesions.</title>
        <authorList>
            <person name="Yamane K."/>
            <person name="Yoshida M."/>
            <person name="Fujihira T."/>
            <person name="Baba T."/>
            <person name="Tsuji N."/>
            <person name="Hayashi H."/>
            <person name="Sugimori C."/>
            <person name="Yamanaka T."/>
            <person name="Mashimo C."/>
            <person name="Nambu T."/>
            <person name="Kawai H."/>
            <person name="Fukushima H."/>
        </authorList>
    </citation>
    <scope>NUCLEOTIDE SEQUENCE [LARGE SCALE GENOMIC DNA]</scope>
    <source>
        <strain evidence="1 2">DY-18</strain>
    </source>
</reference>
<evidence type="ECO:0000313" key="2">
    <source>
        <dbReference type="Proteomes" id="UP000001883"/>
    </source>
</evidence>
<reference evidence="1 2" key="3">
    <citation type="journal article" date="2010" name="Sequencing">
        <title>Complete Genome Sequence of Rothia mucilaginosa DY-18: A Clinical Isolate with Dense Meshwork-Like Structures from a Persistent Apical Periodontitis Lesion.</title>
        <authorList>
            <person name="Yamane K."/>
            <person name="Nambu T."/>
            <person name="Yamanaka T."/>
            <person name="Mashimo C."/>
            <person name="Sugimori C."/>
            <person name="Leung K.-P."/>
            <person name="Fukushima H."/>
        </authorList>
    </citation>
    <scope>NUCLEOTIDE SEQUENCE [LARGE SCALE GENOMIC DNA]</scope>
    <source>
        <strain evidence="1 2">DY-18</strain>
    </source>
</reference>
<name>D2NRC6_ROTMD</name>
<accession>D2NRC6</accession>
<sequence length="349" mass="38101">MRRALLPRILMSSLDIIVAVPSGAGWVPVHAMAELLARYTGGTVHTVDVGASLSKETKLLARLPRLKGGSKRCLVIASDPGQLYAISQRSFAFRRYGAIYGWVIDSFWDDRIPAVAKSSTYDRIFVADVDDVQPWTAAGVKAPGVLPWGADVWSKFSDRLAALESKSTDLLRVGRQPAAYEDDEATAALAGELGLSFEGRPPFGANDRESAQHLQDSLNRAKFLLAFSTSVSPAPYTHPTKEYITGRWTDALASGVTVVGKVPNTTTVREILWDGATIDIDHADARAGLAQVAEAASRWTPAQGEQQIRQALQRLDWRHRFVQLCEAMGEVPASLKADCEAMRAQYVQH</sequence>
<organism evidence="1 2">
    <name type="scientific">Rothia mucilaginosa (strain DY-18)</name>
    <name type="common">Stomatococcus mucilaginosus</name>
    <dbReference type="NCBI Taxonomy" id="680646"/>
    <lineage>
        <taxon>Bacteria</taxon>
        <taxon>Bacillati</taxon>
        <taxon>Actinomycetota</taxon>
        <taxon>Actinomycetes</taxon>
        <taxon>Micrococcales</taxon>
        <taxon>Micrococcaceae</taxon>
        <taxon>Rothia</taxon>
    </lineage>
</organism>
<evidence type="ECO:0000313" key="1">
    <source>
        <dbReference type="EMBL" id="BAI64202.1"/>
    </source>
</evidence>
<dbReference type="EMBL" id="AP011540">
    <property type="protein sequence ID" value="BAI64202.1"/>
    <property type="molecule type" value="Genomic_DNA"/>
</dbReference>
<dbReference type="AlphaFoldDB" id="D2NRC6"/>
<reference evidence="2" key="1">
    <citation type="submission" date="2009-07" db="EMBL/GenBank/DDBJ databases">
        <title>Complete genome sequence of Rothia mucilaginosa DJ.</title>
        <authorList>
            <person name="Yamane K."/>
            <person name="Nambu T."/>
            <person name="Mashimo C."/>
            <person name="Sugimori C."/>
            <person name="Yamanaka T."/>
            <person name="Leung K."/>
            <person name="Fukushima H."/>
        </authorList>
    </citation>
    <scope>NUCLEOTIDE SEQUENCE [LARGE SCALE GENOMIC DNA]</scope>
    <source>
        <strain evidence="2">DY-18</strain>
    </source>
</reference>
<dbReference type="HOGENOM" id="CLU_818562_0_0_11"/>
<proteinExistence type="predicted"/>
<dbReference type="KEGG" id="rmu:RMDY18_03700"/>